<comment type="caution">
    <text evidence="1">The sequence shown here is derived from an EMBL/GenBank/DDBJ whole genome shotgun (WGS) entry which is preliminary data.</text>
</comment>
<evidence type="ECO:0000313" key="1">
    <source>
        <dbReference type="EMBL" id="GAI45677.1"/>
    </source>
</evidence>
<organism evidence="1">
    <name type="scientific">marine sediment metagenome</name>
    <dbReference type="NCBI Taxonomy" id="412755"/>
    <lineage>
        <taxon>unclassified sequences</taxon>
        <taxon>metagenomes</taxon>
        <taxon>ecological metagenomes</taxon>
    </lineage>
</organism>
<proteinExistence type="predicted"/>
<accession>X1NNT2</accession>
<sequence length="75" mass="8769">MNKQSIEILNAIVNYNSINNGYDKRLVIIESRVMGFVNQKNCGPFVSFEDLTSGDFLEIYRYKKSLEESEDKKRK</sequence>
<gene>
    <name evidence="1" type="ORF">S06H3_45273</name>
</gene>
<protein>
    <submittedName>
        <fullName evidence="1">Uncharacterized protein</fullName>
    </submittedName>
</protein>
<name>X1NNT2_9ZZZZ</name>
<dbReference type="EMBL" id="BARV01028247">
    <property type="protein sequence ID" value="GAI45677.1"/>
    <property type="molecule type" value="Genomic_DNA"/>
</dbReference>
<reference evidence="1" key="1">
    <citation type="journal article" date="2014" name="Front. Microbiol.">
        <title>High frequency of phylogenetically diverse reductive dehalogenase-homologous genes in deep subseafloor sedimentary metagenomes.</title>
        <authorList>
            <person name="Kawai M."/>
            <person name="Futagami T."/>
            <person name="Toyoda A."/>
            <person name="Takaki Y."/>
            <person name="Nishi S."/>
            <person name="Hori S."/>
            <person name="Arai W."/>
            <person name="Tsubouchi T."/>
            <person name="Morono Y."/>
            <person name="Uchiyama I."/>
            <person name="Ito T."/>
            <person name="Fujiyama A."/>
            <person name="Inagaki F."/>
            <person name="Takami H."/>
        </authorList>
    </citation>
    <scope>NUCLEOTIDE SEQUENCE</scope>
    <source>
        <strain evidence="1">Expedition CK06-06</strain>
    </source>
</reference>
<dbReference type="AlphaFoldDB" id="X1NNT2"/>